<sequence>MTVYQAFPTPAPVPAGPAPASVRRAVYLMYAGAVISLISGVVGVITVANAGFFPDRNAPGSHVPGAVVGAVSVVVVVVAVFSIVVPIVLWLWMAWKCKAGRPWARVVSTVLFGLATFATLTSLVGTSAWGMAGMIASWLAGLGATILLWQRPSSWYFRPGPRY</sequence>
<feature type="transmembrane region" description="Helical" evidence="1">
    <location>
        <begin position="27"/>
        <end position="53"/>
    </location>
</feature>
<dbReference type="RefSeq" id="WP_145852648.1">
    <property type="nucleotide sequence ID" value="NZ_RPFW01000002.1"/>
</dbReference>
<organism evidence="2 3">
    <name type="scientific">Trebonia kvetii</name>
    <dbReference type="NCBI Taxonomy" id="2480626"/>
    <lineage>
        <taxon>Bacteria</taxon>
        <taxon>Bacillati</taxon>
        <taxon>Actinomycetota</taxon>
        <taxon>Actinomycetes</taxon>
        <taxon>Streptosporangiales</taxon>
        <taxon>Treboniaceae</taxon>
        <taxon>Trebonia</taxon>
    </lineage>
</organism>
<dbReference type="AlphaFoldDB" id="A0A6P2C0M4"/>
<keyword evidence="1" id="KW-1133">Transmembrane helix</keyword>
<proteinExistence type="predicted"/>
<feature type="transmembrane region" description="Helical" evidence="1">
    <location>
        <begin position="65"/>
        <end position="91"/>
    </location>
</feature>
<evidence type="ECO:0000256" key="1">
    <source>
        <dbReference type="SAM" id="Phobius"/>
    </source>
</evidence>
<dbReference type="EMBL" id="RPFW01000002">
    <property type="protein sequence ID" value="TVZ04942.1"/>
    <property type="molecule type" value="Genomic_DNA"/>
</dbReference>
<protein>
    <submittedName>
        <fullName evidence="2">Uncharacterized protein</fullName>
    </submittedName>
</protein>
<dbReference type="Proteomes" id="UP000460272">
    <property type="component" value="Unassembled WGS sequence"/>
</dbReference>
<name>A0A6P2C0M4_9ACTN</name>
<comment type="caution">
    <text evidence="2">The sequence shown here is derived from an EMBL/GenBank/DDBJ whole genome shotgun (WGS) entry which is preliminary data.</text>
</comment>
<dbReference type="OrthoDB" id="3831145at2"/>
<keyword evidence="3" id="KW-1185">Reference proteome</keyword>
<evidence type="ECO:0000313" key="2">
    <source>
        <dbReference type="EMBL" id="TVZ04942.1"/>
    </source>
</evidence>
<reference evidence="2 3" key="1">
    <citation type="submission" date="2018-11" db="EMBL/GenBank/DDBJ databases">
        <title>Trebonia kvetii gen.nov., sp.nov., a novel acidophilic actinobacterium, and proposal of the new actinobacterial family Treboniaceae fam. nov.</title>
        <authorList>
            <person name="Rapoport D."/>
            <person name="Sagova-Mareckova M."/>
            <person name="Sedlacek I."/>
            <person name="Provaznik J."/>
            <person name="Kralova S."/>
            <person name="Pavlinic D."/>
            <person name="Benes V."/>
            <person name="Kopecky J."/>
        </authorList>
    </citation>
    <scope>NUCLEOTIDE SEQUENCE [LARGE SCALE GENOMIC DNA]</scope>
    <source>
        <strain evidence="2 3">15Tr583</strain>
    </source>
</reference>
<feature type="transmembrane region" description="Helical" evidence="1">
    <location>
        <begin position="129"/>
        <end position="149"/>
    </location>
</feature>
<gene>
    <name evidence="2" type="ORF">EAS64_09920</name>
</gene>
<keyword evidence="1" id="KW-0812">Transmembrane</keyword>
<accession>A0A6P2C0M4</accession>
<feature type="transmembrane region" description="Helical" evidence="1">
    <location>
        <begin position="103"/>
        <end position="123"/>
    </location>
</feature>
<keyword evidence="1" id="KW-0472">Membrane</keyword>
<evidence type="ECO:0000313" key="3">
    <source>
        <dbReference type="Proteomes" id="UP000460272"/>
    </source>
</evidence>